<dbReference type="InterPro" id="IPR000605">
    <property type="entry name" value="Helicase_SF3_ssDNA/RNA_vir"/>
</dbReference>
<dbReference type="EMBL" id="MT833876">
    <property type="protein sequence ID" value="QQR34433.1"/>
    <property type="molecule type" value="Genomic_RNA"/>
</dbReference>
<dbReference type="InterPro" id="IPR043502">
    <property type="entry name" value="DNA/RNA_pol_sf"/>
</dbReference>
<dbReference type="Pfam" id="PF00548">
    <property type="entry name" value="Peptidase_C3"/>
    <property type="match status" value="1"/>
</dbReference>
<dbReference type="SUPFAM" id="SSF52540">
    <property type="entry name" value="P-loop containing nucleoside triphosphate hydrolases"/>
    <property type="match status" value="1"/>
</dbReference>
<feature type="domain" description="RdRp catalytic" evidence="20">
    <location>
        <begin position="1171"/>
        <end position="1288"/>
    </location>
</feature>
<keyword evidence="7" id="KW-0645">Protease</keyword>
<keyword evidence="6" id="KW-0597">Phosphoprotein</keyword>
<evidence type="ECO:0000256" key="7">
    <source>
        <dbReference type="ARBA" id="ARBA00022670"/>
    </source>
</evidence>
<accession>A0A7T8XNV9</accession>
<dbReference type="GO" id="GO:0006508">
    <property type="term" value="P:proteolysis"/>
    <property type="evidence" value="ECO:0007669"/>
    <property type="project" value="UniProtKB-KW"/>
</dbReference>
<dbReference type="Pfam" id="PF00680">
    <property type="entry name" value="RdRP_1"/>
    <property type="match status" value="1"/>
</dbReference>
<dbReference type="GO" id="GO:0033644">
    <property type="term" value="C:host cell membrane"/>
    <property type="evidence" value="ECO:0007669"/>
    <property type="project" value="UniProtKB-SubCell"/>
</dbReference>
<dbReference type="PROSITE" id="PS51218">
    <property type="entry name" value="SF3_HELICASE_2"/>
    <property type="match status" value="1"/>
</dbReference>
<dbReference type="GO" id="GO:0044423">
    <property type="term" value="C:virion component"/>
    <property type="evidence" value="ECO:0007669"/>
    <property type="project" value="UniProtKB-KW"/>
</dbReference>
<evidence type="ECO:0000256" key="15">
    <source>
        <dbReference type="ARBA" id="ARBA00022844"/>
    </source>
</evidence>
<keyword evidence="11" id="KW-0378">Hydrolase</keyword>
<dbReference type="InterPro" id="IPR009003">
    <property type="entry name" value="Peptidase_S1_PA"/>
</dbReference>
<dbReference type="GO" id="GO:0005524">
    <property type="term" value="F:ATP binding"/>
    <property type="evidence" value="ECO:0007669"/>
    <property type="project" value="UniProtKB-KW"/>
</dbReference>
<evidence type="ECO:0000256" key="1">
    <source>
        <dbReference type="ARBA" id="ARBA00004192"/>
    </source>
</evidence>
<keyword evidence="10" id="KW-0547">Nucleotide-binding</keyword>
<dbReference type="InterPro" id="IPR014759">
    <property type="entry name" value="Helicase_SF3_ssRNA_vir"/>
</dbReference>
<reference evidence="23" key="1">
    <citation type="journal article" date="2020" name="Virus Evol.">
        <title>Red fox viromes in urban and rural landscapes.</title>
        <authorList>
            <person name="Campbell S.J."/>
            <person name="Ashley W."/>
            <person name="Gil-Fernandez M."/>
            <person name="Newsome T.M."/>
            <person name="Di Giallonardo F."/>
            <person name="Ortiz-Baez A.S."/>
            <person name="Mahar J.E."/>
            <person name="Towerton A.L."/>
            <person name="Gillings M."/>
            <person name="Holmes E.C."/>
            <person name="Carthey A.J.R."/>
            <person name="Geoghegan J.L."/>
        </authorList>
    </citation>
    <scope>NUCLEOTIDE SEQUENCE</scope>
</reference>
<dbReference type="CDD" id="cd23222">
    <property type="entry name" value="Dicipivirus_RdRp"/>
    <property type="match status" value="1"/>
</dbReference>
<keyword evidence="17" id="KW-0693">Viral RNA replication</keyword>
<evidence type="ECO:0000256" key="8">
    <source>
        <dbReference type="ARBA" id="ARBA00022679"/>
    </source>
</evidence>
<organism evidence="23">
    <name type="scientific">Tod virus-2</name>
    <dbReference type="NCBI Taxonomy" id="2803563"/>
    <lineage>
        <taxon>Viruses</taxon>
        <taxon>Riboviria</taxon>
        <taxon>Orthornavirae</taxon>
        <taxon>Pisuviricota</taxon>
        <taxon>Pisoniviricetes</taxon>
        <taxon>Picornavirales</taxon>
        <taxon>Picornaviridae</taxon>
    </lineage>
</organism>
<proteinExistence type="predicted"/>
<dbReference type="SUPFAM" id="SSF56672">
    <property type="entry name" value="DNA/RNA polymerases"/>
    <property type="match status" value="1"/>
</dbReference>
<dbReference type="GO" id="GO:0006351">
    <property type="term" value="P:DNA-templated transcription"/>
    <property type="evidence" value="ECO:0007669"/>
    <property type="project" value="InterPro"/>
</dbReference>
<dbReference type="InterPro" id="IPR007094">
    <property type="entry name" value="RNA-dir_pol_PSvirus"/>
</dbReference>
<feature type="domain" description="Peptidase C3" evidence="22">
    <location>
        <begin position="730"/>
        <end position="932"/>
    </location>
</feature>
<protein>
    <submittedName>
        <fullName evidence="23">RdRp</fullName>
    </submittedName>
</protein>
<evidence type="ECO:0000256" key="18">
    <source>
        <dbReference type="ARBA" id="ARBA00023136"/>
    </source>
</evidence>
<dbReference type="InterPro" id="IPR043128">
    <property type="entry name" value="Rev_trsase/Diguanyl_cyclase"/>
</dbReference>
<keyword evidence="16" id="KW-1043">Host membrane</keyword>
<evidence type="ECO:0000259" key="22">
    <source>
        <dbReference type="PROSITE" id="PS51874"/>
    </source>
</evidence>
<dbReference type="InterPro" id="IPR000199">
    <property type="entry name" value="Peptidase_C3A/C3B_picornavir"/>
</dbReference>
<dbReference type="PROSITE" id="PS51874">
    <property type="entry name" value="PCV_3C_PRO"/>
    <property type="match status" value="1"/>
</dbReference>
<keyword evidence="12" id="KW-0347">Helicase</keyword>
<keyword evidence="13" id="KW-0788">Thiol protease</keyword>
<dbReference type="Gene3D" id="3.30.70.270">
    <property type="match status" value="2"/>
</dbReference>
<dbReference type="GO" id="GO:0003723">
    <property type="term" value="F:RNA binding"/>
    <property type="evidence" value="ECO:0007669"/>
    <property type="project" value="InterPro"/>
</dbReference>
<dbReference type="GO" id="GO:0004197">
    <property type="term" value="F:cysteine-type endopeptidase activity"/>
    <property type="evidence" value="ECO:0007669"/>
    <property type="project" value="InterPro"/>
</dbReference>
<dbReference type="GO" id="GO:0003724">
    <property type="term" value="F:RNA helicase activity"/>
    <property type="evidence" value="ECO:0007669"/>
    <property type="project" value="InterPro"/>
</dbReference>
<name>A0A7T8XNV9_9PICO</name>
<keyword evidence="9" id="KW-0548">Nucleotidyltransferase</keyword>
<dbReference type="PROSITE" id="PS50507">
    <property type="entry name" value="RDRP_SSRNA_POS"/>
    <property type="match status" value="1"/>
</dbReference>
<dbReference type="Gene3D" id="2.40.10.10">
    <property type="entry name" value="Trypsin-like serine proteases"/>
    <property type="match status" value="2"/>
</dbReference>
<keyword evidence="8" id="KW-0808">Transferase</keyword>
<keyword evidence="19" id="KW-1035">Host cytoplasm</keyword>
<dbReference type="Gene3D" id="1.20.960.20">
    <property type="match status" value="1"/>
</dbReference>
<keyword evidence="15" id="KW-0946">Virion</keyword>
<evidence type="ECO:0000256" key="12">
    <source>
        <dbReference type="ARBA" id="ARBA00022806"/>
    </source>
</evidence>
<dbReference type="InterPro" id="IPR044067">
    <property type="entry name" value="PCV_3C_PRO"/>
</dbReference>
<evidence type="ECO:0000256" key="10">
    <source>
        <dbReference type="ARBA" id="ARBA00022741"/>
    </source>
</evidence>
<evidence type="ECO:0000256" key="19">
    <source>
        <dbReference type="ARBA" id="ARBA00023200"/>
    </source>
</evidence>
<evidence type="ECO:0000256" key="3">
    <source>
        <dbReference type="ARBA" id="ARBA00004551"/>
    </source>
</evidence>
<keyword evidence="4" id="KW-0696">RNA-directed RNA polymerase</keyword>
<evidence type="ECO:0000256" key="9">
    <source>
        <dbReference type="ARBA" id="ARBA00022695"/>
    </source>
</evidence>
<dbReference type="Pfam" id="PF00910">
    <property type="entry name" value="RNA_helicase"/>
    <property type="match status" value="1"/>
</dbReference>
<feature type="domain" description="SF3 helicase" evidence="21">
    <location>
        <begin position="395"/>
        <end position="557"/>
    </location>
</feature>
<keyword evidence="5" id="KW-0191">Covalent protein-RNA linkage</keyword>
<evidence type="ECO:0000256" key="2">
    <source>
        <dbReference type="ARBA" id="ARBA00004328"/>
    </source>
</evidence>
<sequence length="1420" mass="160603">MVDYLFLELEIVTIEMAALKEIVIRFSSRTNRKVIHDIGVTALNLCSDYDLFPTLPMKECERTGTIELILKPGMYIPRTPTKVTLEMGLFDNLTTSANNIDKTTKMLSATLTETNIKKVFDAVDSFKDTADNLNSVIPKVSALVDEVTRIFGPACESIAEKIARGFIKIISAFAILAANPSPITLLGLAGMFAADYVDVTKVVSFSESLKMFILEKLGLSEFSDILELPDKIKDFISEKTTEIKDYATDTLSTAYEKIKCVMEAGDDKEHLKHYRKKLEKEDLFAKATKGVKLINDTATAVKNVKMFIDLIMWLLDEIKKWKTKVEDTPKYFVESNKDKVFEYLELSYTFESGCNIDKSKVDEVLYFLKKMSVAANKIDDRHTVTLVNGLYNTYSKIKAKYNSRLYMERFEPVVIYLHGKPGCGKSLASAELAKAFARYFKLDFEECVYASPPASEYLDGYGGHKIHLIDDLGQDPEAKDWKNFCQMVSTTKYLPNMASLEEKGIPYTSEIIIATANFSNPPDTASRDIGALRRRCKLCFEMTFAPDDGENTYKTDDSKLDVAAAFTPDDDSMPDEYVGELTPFWNGKAVSFTRTGMAYNGPEKDCSFSLLEVFYKAIAVYEDRKSKFSRFVKKKDVSLEAPVMESLKEFSEAVKTKTGDLYEKAKSAYLSNKWMERFTKAFAVIGLLSFAFGLVYKLYNWIKPKDELESPYDSLYMNKMKKNTRKPLNKVALHEMIPNIYPRVCNNTFPIKFIDADPNSEDPKFMHMTTLGLKDWMYAVNTHALEDTLWIELRGVFIPLAECKRYDIKHDGRVTDLTILEVPRKYFSAVKDITKYLRKTPEIPSYNDPVVLCVRGNFNLDVLGDNVRNFSVINTDTTAYHDVISYRAMTTRGFCGSPVVSTNNAESVIFGIHMASNGYGTGFAVPIYLSDIPVTLEGVRKKVGEIPTPFAPTHTKLRKSPVYGVYPVTKEPAALRPTDRRIDEGVDFNEAVFGKYGADMKEPFRNLDVGRDVVIARLKKVLPAKKFAPCTVSEALNGKDGLPKLDLKQASGYPYNLSAVKRKHLIESDKDGFLTATPKLLADIEDSKKHPEKYPYTSFLKDELRSVKKVKAGKTRVVEAGSLPVIVEGRMIFGNLFAYFNTHPGFETMAAVGCDPEVCWTDWYYKMREKAHTWDYDYTGFDGSIPSCSFDALADLLCEFVENEDDVRRYISNIKNSYHAHDGNLYLIEGAMPSGCAGTSVFNCLINAMLCFSCFMDLEPEMDPFEPLLIAYGDDILVSSDHDLFPSRVSEWMKKNTTFKITPADKGEVFNDESDVSDVRFLKRLFVEDPVCELIHPVIETETLEPSLNWCHDGEFETKVDAISMLAFHHGPEYYRNWCKKLTDICEERNISPPGLKPYSVHRNRWLRVNGKGAASVPLN</sequence>
<evidence type="ECO:0000259" key="20">
    <source>
        <dbReference type="PROSITE" id="PS50507"/>
    </source>
</evidence>
<dbReference type="InterPro" id="IPR027417">
    <property type="entry name" value="P-loop_NTPase"/>
</dbReference>
<dbReference type="InterPro" id="IPR001205">
    <property type="entry name" value="RNA-dir_pol_C"/>
</dbReference>
<evidence type="ECO:0000256" key="4">
    <source>
        <dbReference type="ARBA" id="ARBA00022484"/>
    </source>
</evidence>
<evidence type="ECO:0000256" key="17">
    <source>
        <dbReference type="ARBA" id="ARBA00022953"/>
    </source>
</evidence>
<keyword evidence="18" id="KW-0472">Membrane</keyword>
<evidence type="ECO:0000256" key="5">
    <source>
        <dbReference type="ARBA" id="ARBA00022520"/>
    </source>
</evidence>
<keyword evidence="14" id="KW-0067">ATP-binding</keyword>
<evidence type="ECO:0000259" key="21">
    <source>
        <dbReference type="PROSITE" id="PS51218"/>
    </source>
</evidence>
<dbReference type="SUPFAM" id="SSF50494">
    <property type="entry name" value="Trypsin-like serine proteases"/>
    <property type="match status" value="1"/>
</dbReference>
<dbReference type="InterPro" id="IPR043504">
    <property type="entry name" value="Peptidase_S1_PA_chymotrypsin"/>
</dbReference>
<evidence type="ECO:0000256" key="13">
    <source>
        <dbReference type="ARBA" id="ARBA00022807"/>
    </source>
</evidence>
<dbReference type="GO" id="GO:0039694">
    <property type="term" value="P:viral RNA genome replication"/>
    <property type="evidence" value="ECO:0007669"/>
    <property type="project" value="InterPro"/>
</dbReference>
<dbReference type="GO" id="GO:0003968">
    <property type="term" value="F:RNA-directed RNA polymerase activity"/>
    <property type="evidence" value="ECO:0007669"/>
    <property type="project" value="UniProtKB-KW"/>
</dbReference>
<evidence type="ECO:0000256" key="6">
    <source>
        <dbReference type="ARBA" id="ARBA00022553"/>
    </source>
</evidence>
<evidence type="ECO:0000256" key="14">
    <source>
        <dbReference type="ARBA" id="ARBA00022840"/>
    </source>
</evidence>
<comment type="subcellular location">
    <subcellularLocation>
        <location evidence="1">Host cytoplasm</location>
    </subcellularLocation>
    <subcellularLocation>
        <location evidence="3">Host membrane</location>
    </subcellularLocation>
    <subcellularLocation>
        <location evidence="2">Virion</location>
    </subcellularLocation>
</comment>
<dbReference type="GO" id="GO:0030430">
    <property type="term" value="C:host cell cytoplasm"/>
    <property type="evidence" value="ECO:0007669"/>
    <property type="project" value="UniProtKB-SubCell"/>
</dbReference>
<evidence type="ECO:0000256" key="16">
    <source>
        <dbReference type="ARBA" id="ARBA00022870"/>
    </source>
</evidence>
<evidence type="ECO:0000256" key="11">
    <source>
        <dbReference type="ARBA" id="ARBA00022801"/>
    </source>
</evidence>
<evidence type="ECO:0000313" key="23">
    <source>
        <dbReference type="EMBL" id="QQR34433.1"/>
    </source>
</evidence>